<dbReference type="HOGENOM" id="CLU_062186_4_0_11"/>
<evidence type="ECO:0000313" key="1">
    <source>
        <dbReference type="EMBL" id="EOS52891.1"/>
    </source>
</evidence>
<organism evidence="1 2">
    <name type="scientific">Adlercreutzia caecimuris B7</name>
    <dbReference type="NCBI Taxonomy" id="1235794"/>
    <lineage>
        <taxon>Bacteria</taxon>
        <taxon>Bacillati</taxon>
        <taxon>Actinomycetota</taxon>
        <taxon>Coriobacteriia</taxon>
        <taxon>Eggerthellales</taxon>
        <taxon>Eggerthellaceae</taxon>
        <taxon>Adlercreutzia</taxon>
    </lineage>
</organism>
<keyword evidence="2" id="KW-1185">Reference proteome</keyword>
<dbReference type="eggNOG" id="COG3677">
    <property type="taxonomic scope" value="Bacteria"/>
</dbReference>
<accession>R9L3B2</accession>
<dbReference type="EMBL" id="ASSY01000002">
    <property type="protein sequence ID" value="EOS52891.1"/>
    <property type="molecule type" value="Genomic_DNA"/>
</dbReference>
<proteinExistence type="predicted"/>
<gene>
    <name evidence="1" type="ORF">C811_00174</name>
</gene>
<protein>
    <submittedName>
        <fullName evidence="1">Uncharacterized protein</fullName>
    </submittedName>
</protein>
<dbReference type="PATRIC" id="fig|1235794.3.peg.173"/>
<dbReference type="Proteomes" id="UP000014204">
    <property type="component" value="Unassembled WGS sequence"/>
</dbReference>
<comment type="caution">
    <text evidence="1">The sequence shown here is derived from an EMBL/GenBank/DDBJ whole genome shotgun (WGS) entry which is preliminary data.</text>
</comment>
<sequence>MRQCTTTRPKTQAEADLYALAKGLMHVDCPQRSAEWLASFYKWRTDYETFPRERSDDGRHYKHERLRKARKSLVALCNAGTLFTYLDEELLRDGAAPSMSNRIENLNGRIRRMLVNHRGMSIDHRIKAVFRFCYMASKCPKSSADMLKTFPDDDEVREWRMRAAKAKGDDTGEPAR</sequence>
<evidence type="ECO:0000313" key="2">
    <source>
        <dbReference type="Proteomes" id="UP000014204"/>
    </source>
</evidence>
<name>R9L3B2_9ACTN</name>
<dbReference type="STRING" id="1235794.C811_00174"/>
<reference evidence="1 2" key="1">
    <citation type="submission" date="2013-04" db="EMBL/GenBank/DDBJ databases">
        <title>The Genome Sequence of Enterorhabdus caecimuris B7.</title>
        <authorList>
            <consortium name="The Broad Institute Genomics Platform"/>
            <consortium name="The Broad Institute Genome Sequencing Center for Infectious Disease"/>
            <person name="Earl A."/>
            <person name="Xavier R."/>
            <person name="Elson C."/>
            <person name="Duck W."/>
            <person name="Walker B."/>
            <person name="Young S."/>
            <person name="Zeng Q."/>
            <person name="Gargeya S."/>
            <person name="Fitzgerald M."/>
            <person name="Haas B."/>
            <person name="Abouelleil A."/>
            <person name="Allen A.W."/>
            <person name="Alvarado L."/>
            <person name="Arachchi H.M."/>
            <person name="Berlin A.M."/>
            <person name="Chapman S.B."/>
            <person name="Gainer-Dewar J."/>
            <person name="Goldberg J."/>
            <person name="Griggs A."/>
            <person name="Gujja S."/>
            <person name="Hansen M."/>
            <person name="Howarth C."/>
            <person name="Imamovic A."/>
            <person name="Ireland A."/>
            <person name="Larimer J."/>
            <person name="McCowan C."/>
            <person name="Murphy C."/>
            <person name="Pearson M."/>
            <person name="Poon T.W."/>
            <person name="Priest M."/>
            <person name="Roberts A."/>
            <person name="Saif S."/>
            <person name="Shea T."/>
            <person name="Sisk P."/>
            <person name="Sykes S."/>
            <person name="Wortman J."/>
            <person name="Nusbaum C."/>
            <person name="Birren B."/>
        </authorList>
    </citation>
    <scope>NUCLEOTIDE SEQUENCE [LARGE SCALE GENOMIC DNA]</scope>
    <source>
        <strain evidence="1 2">B7</strain>
    </source>
</reference>
<dbReference type="AlphaFoldDB" id="R9L3B2"/>